<dbReference type="Gene3D" id="3.40.1360.10">
    <property type="match status" value="1"/>
</dbReference>
<keyword evidence="3" id="KW-0614">Plasmid</keyword>
<dbReference type="Gene3D" id="3.90.580.10">
    <property type="entry name" value="Zinc finger, CHC2-type domain"/>
    <property type="match status" value="1"/>
</dbReference>
<feature type="domain" description="DUF3991" evidence="2">
    <location>
        <begin position="126"/>
        <end position="200"/>
    </location>
</feature>
<organism evidence="3">
    <name type="scientific">Bacillus pumilus</name>
    <name type="common">Bacillus mesentericus</name>
    <dbReference type="NCBI Taxonomy" id="1408"/>
    <lineage>
        <taxon>Bacteria</taxon>
        <taxon>Bacillati</taxon>
        <taxon>Bacillota</taxon>
        <taxon>Bacilli</taxon>
        <taxon>Bacillales</taxon>
        <taxon>Bacillaceae</taxon>
        <taxon>Bacillus</taxon>
    </lineage>
</organism>
<dbReference type="InterPro" id="IPR036977">
    <property type="entry name" value="DNA_primase_Znf_CHC2"/>
</dbReference>
<accession>A0A9Q9T5A1</accession>
<evidence type="ECO:0000256" key="1">
    <source>
        <dbReference type="SAM" id="MobiDB-lite"/>
    </source>
</evidence>
<dbReference type="InterPro" id="IPR025054">
    <property type="entry name" value="DUF3991"/>
</dbReference>
<dbReference type="SUPFAM" id="SSF57783">
    <property type="entry name" value="Zinc beta-ribbon"/>
    <property type="match status" value="1"/>
</dbReference>
<dbReference type="EMBL" id="LR026976">
    <property type="protein sequence ID" value="VCT93296.1"/>
    <property type="molecule type" value="Genomic_DNA"/>
</dbReference>
<evidence type="ECO:0000259" key="2">
    <source>
        <dbReference type="Pfam" id="PF13154"/>
    </source>
</evidence>
<protein>
    <recommendedName>
        <fullName evidence="2">DUF3991 domain-containing protein</fullName>
    </recommendedName>
</protein>
<evidence type="ECO:0000313" key="3">
    <source>
        <dbReference type="EMBL" id="VCT93296.1"/>
    </source>
</evidence>
<dbReference type="GO" id="GO:0003677">
    <property type="term" value="F:DNA binding"/>
    <property type="evidence" value="ECO:0007669"/>
    <property type="project" value="InterPro"/>
</dbReference>
<dbReference type="GO" id="GO:0008270">
    <property type="term" value="F:zinc ion binding"/>
    <property type="evidence" value="ECO:0007669"/>
    <property type="project" value="InterPro"/>
</dbReference>
<feature type="region of interest" description="Disordered" evidence="1">
    <location>
        <begin position="430"/>
        <end position="453"/>
    </location>
</feature>
<dbReference type="GO" id="GO:0006260">
    <property type="term" value="P:DNA replication"/>
    <property type="evidence" value="ECO:0007669"/>
    <property type="project" value="InterPro"/>
</dbReference>
<dbReference type="Pfam" id="PF13155">
    <property type="entry name" value="Toprim_2"/>
    <property type="match status" value="1"/>
</dbReference>
<geneLocation type="plasmid" evidence="3">
    <name>p576</name>
</geneLocation>
<dbReference type="Pfam" id="PF13154">
    <property type="entry name" value="DUF3991"/>
    <property type="match status" value="1"/>
</dbReference>
<reference evidence="3" key="1">
    <citation type="submission" date="2018-10" db="EMBL/GenBank/DDBJ databases">
        <authorList>
            <person name="Singh K. P."/>
            <person name="Ramachandran G."/>
            <person name="Val-Calvo J."/>
            <person name="Meijer J.J. W."/>
            <person name="Miguel-Arribas A."/>
            <person name="Gago Cordoba C."/>
        </authorList>
    </citation>
    <scope>NUCLEOTIDE SEQUENCE</scope>
    <source>
        <strain evidence="3">1</strain>
        <plasmid evidence="3">p576</plasmid>
    </source>
</reference>
<feature type="compositionally biased region" description="Polar residues" evidence="1">
    <location>
        <begin position="430"/>
        <end position="444"/>
    </location>
</feature>
<name>A0A9Q9T5A1_BACPU</name>
<proteinExistence type="predicted"/>
<gene>
    <name evidence="3" type="primary">p11</name>
    <name evidence="3" type="ORF">SBRMV_011</name>
</gene>
<sequence>MCFQTEKGCNMAISKSLIEKAAAVDIVDFCEANNYAIEKVNEKYYRGVDHDSLMINRRKNNFQWYSRGEYGNSIDFVRIFFNKDFKEAVAMLTNNEYERASEVKIEEKKEFVYDVEHANNTNAVQRYLIEERGIDSDIVHALIKKGLIRQDVRQNCVFVWGETGKRVGADLQGTRKIQYKGKETTFKQILKNSKENYGFNISLGTPKEIYFFESPIDLLSYWSLNKKMTDCRLVSMNGVKEQTVMNFIKHTAVSRGVVPSNAYIGVDNDKAGQMFLDKIKQYNFTTNINFKNLIPNDNHIPEKQLSMYQKVANVYELDWRLLAAIHKAETNLSLTNDATNYYGYGKFFGRKLAPKEQPQEIDLNAALHQCAAELVAKEDLWNAMKSQDVDISKSLQMYEKTKEYYENYCDLGYLPVYRVEKDWNDKLKATSSKQPNKTRTTYVKKQTKAYARS</sequence>
<dbReference type="AlphaFoldDB" id="A0A9Q9T5A1"/>